<feature type="transmembrane region" description="Helical" evidence="7">
    <location>
        <begin position="41"/>
        <end position="60"/>
    </location>
</feature>
<keyword evidence="2 7" id="KW-0812">Transmembrane</keyword>
<keyword evidence="3" id="KW-0677">Repeat</keyword>
<dbReference type="InterPro" id="IPR051280">
    <property type="entry name" value="Cl-channel/antiporter"/>
</dbReference>
<evidence type="ECO:0000256" key="5">
    <source>
        <dbReference type="ARBA" id="ARBA00023122"/>
    </source>
</evidence>
<dbReference type="Proteomes" id="UP000314982">
    <property type="component" value="Unassembled WGS sequence"/>
</dbReference>
<accession>A0A4W5LNT0</accession>
<sequence>MLCLQLFCADGQYNSMATAFFNTPERSVRSLFHNPPGSYNPLTLSLFTLTYFFLACWTYGLTVSAGVFIPSLLIGAAWGRLFGIMLASITPNGSVSVRGLYGHHYGGYVDIIMGVMWTSLWGL</sequence>
<feature type="transmembrane region" description="Helical" evidence="7">
    <location>
        <begin position="101"/>
        <end position="121"/>
    </location>
</feature>
<comment type="subcellular location">
    <subcellularLocation>
        <location evidence="1">Membrane</location>
        <topology evidence="1">Multi-pass membrane protein</topology>
    </subcellularLocation>
</comment>
<evidence type="ECO:0000256" key="6">
    <source>
        <dbReference type="ARBA" id="ARBA00023136"/>
    </source>
</evidence>
<dbReference type="GeneTree" id="ENSGT00940000158458"/>
<dbReference type="InterPro" id="IPR001807">
    <property type="entry name" value="ClC"/>
</dbReference>
<dbReference type="STRING" id="62062.ENSHHUP00000027562"/>
<dbReference type="GO" id="GO:0015108">
    <property type="term" value="F:chloride transmembrane transporter activity"/>
    <property type="evidence" value="ECO:0007669"/>
    <property type="project" value="InterPro"/>
</dbReference>
<dbReference type="PANTHER" id="PTHR11689:SF136">
    <property type="entry name" value="H(+)_CL(-) EXCHANGE TRANSPORTER 7"/>
    <property type="match status" value="1"/>
</dbReference>
<dbReference type="Pfam" id="PF00654">
    <property type="entry name" value="Voltage_CLC"/>
    <property type="match status" value="1"/>
</dbReference>
<evidence type="ECO:0000256" key="2">
    <source>
        <dbReference type="ARBA" id="ARBA00022692"/>
    </source>
</evidence>
<evidence type="ECO:0000256" key="3">
    <source>
        <dbReference type="ARBA" id="ARBA00022737"/>
    </source>
</evidence>
<keyword evidence="6 7" id="KW-0472">Membrane</keyword>
<dbReference type="SUPFAM" id="SSF81340">
    <property type="entry name" value="Clc chloride channel"/>
    <property type="match status" value="1"/>
</dbReference>
<dbReference type="GO" id="GO:0005765">
    <property type="term" value="C:lysosomal membrane"/>
    <property type="evidence" value="ECO:0007669"/>
    <property type="project" value="TreeGrafter"/>
</dbReference>
<evidence type="ECO:0000256" key="4">
    <source>
        <dbReference type="ARBA" id="ARBA00022989"/>
    </source>
</evidence>
<name>A0A4W5LNT0_9TELE</name>
<dbReference type="PANTHER" id="PTHR11689">
    <property type="entry name" value="CHLORIDE CHANNEL PROTEIN CLC FAMILY MEMBER"/>
    <property type="match status" value="1"/>
</dbReference>
<reference evidence="8" key="2">
    <citation type="submission" date="2025-08" db="UniProtKB">
        <authorList>
            <consortium name="Ensembl"/>
        </authorList>
    </citation>
    <scope>IDENTIFICATION</scope>
</reference>
<reference evidence="9" key="1">
    <citation type="submission" date="2018-06" db="EMBL/GenBank/DDBJ databases">
        <title>Genome assembly of Danube salmon.</title>
        <authorList>
            <person name="Macqueen D.J."/>
            <person name="Gundappa M.K."/>
        </authorList>
    </citation>
    <scope>NUCLEOTIDE SEQUENCE [LARGE SCALE GENOMIC DNA]</scope>
</reference>
<organism evidence="8 9">
    <name type="scientific">Hucho hucho</name>
    <name type="common">huchen</name>
    <dbReference type="NCBI Taxonomy" id="62062"/>
    <lineage>
        <taxon>Eukaryota</taxon>
        <taxon>Metazoa</taxon>
        <taxon>Chordata</taxon>
        <taxon>Craniata</taxon>
        <taxon>Vertebrata</taxon>
        <taxon>Euteleostomi</taxon>
        <taxon>Actinopterygii</taxon>
        <taxon>Neopterygii</taxon>
        <taxon>Teleostei</taxon>
        <taxon>Protacanthopterygii</taxon>
        <taxon>Salmoniformes</taxon>
        <taxon>Salmonidae</taxon>
        <taxon>Salmoninae</taxon>
        <taxon>Hucho</taxon>
    </lineage>
</organism>
<protein>
    <submittedName>
        <fullName evidence="8">Uncharacterized protein</fullName>
    </submittedName>
</protein>
<evidence type="ECO:0000256" key="7">
    <source>
        <dbReference type="SAM" id="Phobius"/>
    </source>
</evidence>
<dbReference type="Gene3D" id="1.10.3080.10">
    <property type="entry name" value="Clc chloride channel"/>
    <property type="match status" value="1"/>
</dbReference>
<reference evidence="8" key="3">
    <citation type="submission" date="2025-09" db="UniProtKB">
        <authorList>
            <consortium name="Ensembl"/>
        </authorList>
    </citation>
    <scope>IDENTIFICATION</scope>
</reference>
<evidence type="ECO:0000256" key="1">
    <source>
        <dbReference type="ARBA" id="ARBA00004141"/>
    </source>
</evidence>
<keyword evidence="9" id="KW-1185">Reference proteome</keyword>
<keyword evidence="4 7" id="KW-1133">Transmembrane helix</keyword>
<dbReference type="Ensembl" id="ENSHHUT00000028661.1">
    <property type="protein sequence ID" value="ENSHHUP00000027562.1"/>
    <property type="gene ID" value="ENSHHUG00000017489.1"/>
</dbReference>
<evidence type="ECO:0000313" key="8">
    <source>
        <dbReference type="Ensembl" id="ENSHHUP00000027562.1"/>
    </source>
</evidence>
<feature type="transmembrane region" description="Helical" evidence="7">
    <location>
        <begin position="67"/>
        <end position="89"/>
    </location>
</feature>
<keyword evidence="5" id="KW-0129">CBS domain</keyword>
<proteinExistence type="predicted"/>
<dbReference type="AlphaFoldDB" id="A0A4W5LNT0"/>
<evidence type="ECO:0000313" key="9">
    <source>
        <dbReference type="Proteomes" id="UP000314982"/>
    </source>
</evidence>
<dbReference type="InterPro" id="IPR014743">
    <property type="entry name" value="Cl-channel_core"/>
</dbReference>